<dbReference type="OrthoDB" id="1365747at2759"/>
<dbReference type="GO" id="GO:0008964">
    <property type="term" value="F:phosphoenolpyruvate carboxylase activity"/>
    <property type="evidence" value="ECO:0007669"/>
    <property type="project" value="InterPro"/>
</dbReference>
<dbReference type="STRING" id="33097.A0A150H082"/>
<dbReference type="GO" id="GO:0015977">
    <property type="term" value="P:carbon fixation"/>
    <property type="evidence" value="ECO:0007669"/>
    <property type="project" value="InterPro"/>
</dbReference>
<comment type="caution">
    <text evidence="1">The sequence shown here is derived from an EMBL/GenBank/DDBJ whole genome shotgun (WGS) entry which is preliminary data.</text>
</comment>
<dbReference type="GO" id="GO:0006099">
    <property type="term" value="P:tricarboxylic acid cycle"/>
    <property type="evidence" value="ECO:0007669"/>
    <property type="project" value="InterPro"/>
</dbReference>
<accession>A0A150H082</accession>
<dbReference type="InterPro" id="IPR015813">
    <property type="entry name" value="Pyrv/PenolPyrv_kinase-like_dom"/>
</dbReference>
<gene>
    <name evidence="1" type="ORF">GPECTOR_2g1126</name>
</gene>
<keyword evidence="2" id="KW-1185">Reference proteome</keyword>
<organism evidence="1 2">
    <name type="scientific">Gonium pectorale</name>
    <name type="common">Green alga</name>
    <dbReference type="NCBI Taxonomy" id="33097"/>
    <lineage>
        <taxon>Eukaryota</taxon>
        <taxon>Viridiplantae</taxon>
        <taxon>Chlorophyta</taxon>
        <taxon>core chlorophytes</taxon>
        <taxon>Chlorophyceae</taxon>
        <taxon>CS clade</taxon>
        <taxon>Chlamydomonadales</taxon>
        <taxon>Volvocaceae</taxon>
        <taxon>Gonium</taxon>
    </lineage>
</organism>
<dbReference type="InterPro" id="IPR021135">
    <property type="entry name" value="PEP_COase"/>
</dbReference>
<dbReference type="SUPFAM" id="SSF51621">
    <property type="entry name" value="Phosphoenolpyruvate/pyruvate domain"/>
    <property type="match status" value="1"/>
</dbReference>
<sequence length="135" mass="15203">MDQLGGGGAHLAEPARRTRYTSDADFELLVKYVTDLKPEERILVASSFSHMLNLHNLTEEVNSSQIGRAVRLGEALRASLLKKYAIVRRELDTLHSKRMSEYEKIETLEAIRAAVQAAWRTDEIRRSKPTPQVGG</sequence>
<proteinExistence type="predicted"/>
<dbReference type="PANTHER" id="PTHR30523">
    <property type="entry name" value="PHOSPHOENOLPYRUVATE CARBOXYLASE"/>
    <property type="match status" value="1"/>
</dbReference>
<dbReference type="GO" id="GO:0005829">
    <property type="term" value="C:cytosol"/>
    <property type="evidence" value="ECO:0007669"/>
    <property type="project" value="TreeGrafter"/>
</dbReference>
<dbReference type="AlphaFoldDB" id="A0A150H082"/>
<dbReference type="PANTHER" id="PTHR30523:SF33">
    <property type="entry name" value="PHOSPHOENOLPYRUVATE CARBOXYLASE 3"/>
    <property type="match status" value="1"/>
</dbReference>
<name>A0A150H082_GONPE</name>
<dbReference type="Pfam" id="PF00311">
    <property type="entry name" value="PEPcase"/>
    <property type="match status" value="1"/>
</dbReference>
<protein>
    <submittedName>
        <fullName evidence="1">Uncharacterized protein</fullName>
    </submittedName>
</protein>
<reference evidence="2" key="1">
    <citation type="journal article" date="2016" name="Nat. Commun.">
        <title>The Gonium pectorale genome demonstrates co-option of cell cycle regulation during the evolution of multicellularity.</title>
        <authorList>
            <person name="Hanschen E.R."/>
            <person name="Marriage T.N."/>
            <person name="Ferris P.J."/>
            <person name="Hamaji T."/>
            <person name="Toyoda A."/>
            <person name="Fujiyama A."/>
            <person name="Neme R."/>
            <person name="Noguchi H."/>
            <person name="Minakuchi Y."/>
            <person name="Suzuki M."/>
            <person name="Kawai-Toyooka H."/>
            <person name="Smith D.R."/>
            <person name="Sparks H."/>
            <person name="Anderson J."/>
            <person name="Bakaric R."/>
            <person name="Luria V."/>
            <person name="Karger A."/>
            <person name="Kirschner M.W."/>
            <person name="Durand P.M."/>
            <person name="Michod R.E."/>
            <person name="Nozaki H."/>
            <person name="Olson B.J."/>
        </authorList>
    </citation>
    <scope>NUCLEOTIDE SEQUENCE [LARGE SCALE GENOMIC DNA]</scope>
    <source>
        <strain evidence="2">NIES-2863</strain>
    </source>
</reference>
<dbReference type="EMBL" id="LSYV01000003">
    <property type="protein sequence ID" value="KXZ55577.1"/>
    <property type="molecule type" value="Genomic_DNA"/>
</dbReference>
<dbReference type="Proteomes" id="UP000075714">
    <property type="component" value="Unassembled WGS sequence"/>
</dbReference>
<evidence type="ECO:0000313" key="2">
    <source>
        <dbReference type="Proteomes" id="UP000075714"/>
    </source>
</evidence>
<evidence type="ECO:0000313" key="1">
    <source>
        <dbReference type="EMBL" id="KXZ55577.1"/>
    </source>
</evidence>